<reference evidence="2 3" key="1">
    <citation type="journal article" date="2018" name="Front. Plant Sci.">
        <title>Red Clover (Trifolium pratense) and Zigzag Clover (T. medium) - A Picture of Genomic Similarities and Differences.</title>
        <authorList>
            <person name="Dluhosova J."/>
            <person name="Istvanek J."/>
            <person name="Nedelnik J."/>
            <person name="Repkova J."/>
        </authorList>
    </citation>
    <scope>NUCLEOTIDE SEQUENCE [LARGE SCALE GENOMIC DNA]</scope>
    <source>
        <strain evidence="3">cv. 10/8</strain>
        <tissue evidence="2">Leaf</tissue>
    </source>
</reference>
<dbReference type="PANTHER" id="PTHR34427">
    <property type="entry name" value="DUF4283 DOMAIN PROTEIN"/>
    <property type="match status" value="1"/>
</dbReference>
<sequence>MNELFRKELEGSMVGTLAREKDVRRIQTTLFMEGYKSISVTHMGGNMALIRSPVADDVQKLMRSKNECLAYYFSEIKPWVPGLVAVQRETWIQVVGIPLHIWGEDFFKLVGAKLGVFLDFDEETASMRRLDVARVKILTDIWAVIDVAIKVEVEGVCFNVWVVEEKGRERTGVAFDEGVEDDESRVVPSEVSGEVEVGYCGDAANSGDDDVPGSDGDGDPSVQQQHEGLHEGDCDLPMREEETIERNDFLNCDKSTLIPDSNKETNPFDDAYVCSVAVVTGQVEKVTVLVDPLRVEEADKFLEGGPGHSCEKAMVNVPFDPVSKEVGLLGCESDPVIVASDVVGQIAPTRPVCDPIDEDVVSRFSSISEPEEVLEAAKGGGHKARRRCAKAKDTATVDAAVGGAGLSQHRTSNATAELAKSKGRSVANQGLPVPVVTPSSGLNLISGS</sequence>
<comment type="caution">
    <text evidence="2">The sequence shown here is derived from an EMBL/GenBank/DDBJ whole genome shotgun (WGS) entry which is preliminary data.</text>
</comment>
<feature type="compositionally biased region" description="Acidic residues" evidence="1">
    <location>
        <begin position="207"/>
        <end position="218"/>
    </location>
</feature>
<keyword evidence="3" id="KW-1185">Reference proteome</keyword>
<name>A0A392MDT8_9FABA</name>
<dbReference type="Proteomes" id="UP000265520">
    <property type="component" value="Unassembled WGS sequence"/>
</dbReference>
<protein>
    <submittedName>
        <fullName evidence="2">DUF4283 domain protein</fullName>
    </submittedName>
</protein>
<evidence type="ECO:0000256" key="1">
    <source>
        <dbReference type="SAM" id="MobiDB-lite"/>
    </source>
</evidence>
<gene>
    <name evidence="2" type="ORF">A2U01_0005776</name>
</gene>
<organism evidence="2 3">
    <name type="scientific">Trifolium medium</name>
    <dbReference type="NCBI Taxonomy" id="97028"/>
    <lineage>
        <taxon>Eukaryota</taxon>
        <taxon>Viridiplantae</taxon>
        <taxon>Streptophyta</taxon>
        <taxon>Embryophyta</taxon>
        <taxon>Tracheophyta</taxon>
        <taxon>Spermatophyta</taxon>
        <taxon>Magnoliopsida</taxon>
        <taxon>eudicotyledons</taxon>
        <taxon>Gunneridae</taxon>
        <taxon>Pentapetalae</taxon>
        <taxon>rosids</taxon>
        <taxon>fabids</taxon>
        <taxon>Fabales</taxon>
        <taxon>Fabaceae</taxon>
        <taxon>Papilionoideae</taxon>
        <taxon>50 kb inversion clade</taxon>
        <taxon>NPAAA clade</taxon>
        <taxon>Hologalegina</taxon>
        <taxon>IRL clade</taxon>
        <taxon>Trifolieae</taxon>
        <taxon>Trifolium</taxon>
    </lineage>
</organism>
<proteinExistence type="predicted"/>
<dbReference type="EMBL" id="LXQA010007639">
    <property type="protein sequence ID" value="MCH84938.1"/>
    <property type="molecule type" value="Genomic_DNA"/>
</dbReference>
<dbReference type="PANTHER" id="PTHR34427:SF5">
    <property type="entry name" value="DUF4283 DOMAIN-CONTAINING PROTEIN"/>
    <property type="match status" value="1"/>
</dbReference>
<feature type="region of interest" description="Disordered" evidence="1">
    <location>
        <begin position="202"/>
        <end position="234"/>
    </location>
</feature>
<evidence type="ECO:0000313" key="3">
    <source>
        <dbReference type="Proteomes" id="UP000265520"/>
    </source>
</evidence>
<feature type="non-terminal residue" evidence="2">
    <location>
        <position position="448"/>
    </location>
</feature>
<dbReference type="AlphaFoldDB" id="A0A392MDT8"/>
<accession>A0A392MDT8</accession>
<evidence type="ECO:0000313" key="2">
    <source>
        <dbReference type="EMBL" id="MCH84938.1"/>
    </source>
</evidence>